<organism evidence="1">
    <name type="scientific">Virus NIOZ-UU159</name>
    <dbReference type="NCBI Taxonomy" id="2763270"/>
    <lineage>
        <taxon>Viruses</taxon>
    </lineage>
</organism>
<evidence type="ECO:0000313" key="1">
    <source>
        <dbReference type="EMBL" id="QPI16594.1"/>
    </source>
</evidence>
<gene>
    <name evidence="1" type="ORF">NIOZUU159_00085</name>
</gene>
<reference evidence="1" key="1">
    <citation type="submission" date="2020-08" db="EMBL/GenBank/DDBJ databases">
        <title>Bridging the membrane lipid divide: bacteria of the FCB group superphylum have the potential to synthesize archaeal ether lipids.</title>
        <authorList>
            <person name="Villanueva L."/>
            <person name="von Meijenfeldt F.A.B."/>
            <person name="Westbye A.B."/>
            <person name="Yadav S."/>
            <person name="Hopmans E.C."/>
            <person name="Dutilh B.E."/>
            <person name="Sinninghe Damste J.S."/>
        </authorList>
    </citation>
    <scope>NUCLEOTIDE SEQUENCE</scope>
    <source>
        <strain evidence="1">NIOZ-UU159</strain>
    </source>
</reference>
<sequence>MATTSYMEYFNAMPDDIKDMVYSNITYPQSDELLREIRDRKIYTFVLKKLGYEKLKPTLDNVTNVLSNTPPIYSIYIMNIIGLMRMQKVDIE</sequence>
<proteinExistence type="predicted"/>
<dbReference type="EMBL" id="MW030586">
    <property type="protein sequence ID" value="QPI16594.1"/>
    <property type="molecule type" value="Genomic_DNA"/>
</dbReference>
<accession>A0A7S9SU78</accession>
<name>A0A7S9SU78_9VIRU</name>
<protein>
    <submittedName>
        <fullName evidence="1">Uncharacterized protein</fullName>
    </submittedName>
</protein>